<proteinExistence type="inferred from homology"/>
<dbReference type="PANTHER" id="PTHR28580:SF1">
    <property type="entry name" value="GENERAL TRANSCRIPTION FACTOR IIH SUBUNIT 5"/>
    <property type="match status" value="1"/>
</dbReference>
<evidence type="ECO:0000256" key="5">
    <source>
        <dbReference type="ARBA" id="ARBA00023163"/>
    </source>
</evidence>
<dbReference type="InterPro" id="IPR035935">
    <property type="entry name" value="TFB5-like_sf"/>
</dbReference>
<name>A0AAN6M1H6_9PLEO</name>
<keyword evidence="3 8" id="KW-0227">DNA damage</keyword>
<dbReference type="GO" id="GO:0000439">
    <property type="term" value="C:transcription factor TFIIH core complex"/>
    <property type="evidence" value="ECO:0007669"/>
    <property type="project" value="UniProtKB-UniRule"/>
</dbReference>
<dbReference type="GO" id="GO:0005675">
    <property type="term" value="C:transcription factor TFIIH holo complex"/>
    <property type="evidence" value="ECO:0007669"/>
    <property type="project" value="TreeGrafter"/>
</dbReference>
<keyword evidence="6 8" id="KW-0234">DNA repair</keyword>
<sequence>MVKAVPGTLVKCDPSIKALILAIDKDSGNKYVIEDLGDEEHLLVKNDKVAELKRTVQYVRFPVRNAWRG</sequence>
<keyword evidence="5 8" id="KW-0804">Transcription</keyword>
<comment type="similarity">
    <text evidence="2 8">Belongs to the TFB5 family.</text>
</comment>
<comment type="subcellular location">
    <subcellularLocation>
        <location evidence="1 8">Nucleus</location>
    </subcellularLocation>
</comment>
<dbReference type="EMBL" id="WVTA01000005">
    <property type="protein sequence ID" value="KAK3210115.1"/>
    <property type="molecule type" value="Genomic_DNA"/>
</dbReference>
<organism evidence="9 10">
    <name type="scientific">Pseudopithomyces chartarum</name>
    <dbReference type="NCBI Taxonomy" id="1892770"/>
    <lineage>
        <taxon>Eukaryota</taxon>
        <taxon>Fungi</taxon>
        <taxon>Dikarya</taxon>
        <taxon>Ascomycota</taxon>
        <taxon>Pezizomycotina</taxon>
        <taxon>Dothideomycetes</taxon>
        <taxon>Pleosporomycetidae</taxon>
        <taxon>Pleosporales</taxon>
        <taxon>Massarineae</taxon>
        <taxon>Didymosphaeriaceae</taxon>
        <taxon>Pseudopithomyces</taxon>
    </lineage>
</organism>
<evidence type="ECO:0000256" key="6">
    <source>
        <dbReference type="ARBA" id="ARBA00023204"/>
    </source>
</evidence>
<accession>A0AAN6M1H6</accession>
<protein>
    <recommendedName>
        <fullName evidence="8">General transcription and DNA repair factor IIH subunit TFB5</fullName>
    </recommendedName>
</protein>
<comment type="caution">
    <text evidence="9">The sequence shown here is derived from an EMBL/GenBank/DDBJ whole genome shotgun (WGS) entry which is preliminary data.</text>
</comment>
<dbReference type="Gene3D" id="3.30.70.1220">
    <property type="entry name" value="TFB5-like"/>
    <property type="match status" value="1"/>
</dbReference>
<evidence type="ECO:0000256" key="3">
    <source>
        <dbReference type="ARBA" id="ARBA00022763"/>
    </source>
</evidence>
<dbReference type="Proteomes" id="UP001280581">
    <property type="component" value="Unassembled WGS sequence"/>
</dbReference>
<dbReference type="SMART" id="SM01395">
    <property type="entry name" value="Tbf5"/>
    <property type="match status" value="1"/>
</dbReference>
<dbReference type="PANTHER" id="PTHR28580">
    <property type="entry name" value="GENERAL TRANSCRIPTION FACTOR IIH SUBUNIT 5"/>
    <property type="match status" value="1"/>
</dbReference>
<dbReference type="GO" id="GO:0006294">
    <property type="term" value="P:nucleotide-excision repair, preincision complex assembly"/>
    <property type="evidence" value="ECO:0007669"/>
    <property type="project" value="TreeGrafter"/>
</dbReference>
<evidence type="ECO:0000256" key="1">
    <source>
        <dbReference type="ARBA" id="ARBA00004123"/>
    </source>
</evidence>
<gene>
    <name evidence="9" type="ORF">GRF29_44g1700848</name>
</gene>
<evidence type="ECO:0000256" key="2">
    <source>
        <dbReference type="ARBA" id="ARBA00007470"/>
    </source>
</evidence>
<comment type="subunit">
    <text evidence="8">Component of the 7-subunit TFIIH core complex.</text>
</comment>
<evidence type="ECO:0000256" key="8">
    <source>
        <dbReference type="RuleBase" id="RU368032"/>
    </source>
</evidence>
<dbReference type="InterPro" id="IPR009400">
    <property type="entry name" value="TFIIH_TTDA/Tfb5"/>
</dbReference>
<dbReference type="AlphaFoldDB" id="A0AAN6M1H6"/>
<dbReference type="GO" id="GO:0006367">
    <property type="term" value="P:transcription initiation at RNA polymerase II promoter"/>
    <property type="evidence" value="ECO:0007669"/>
    <property type="project" value="UniProtKB-UniRule"/>
</dbReference>
<keyword evidence="10" id="KW-1185">Reference proteome</keyword>
<dbReference type="Pfam" id="PF06331">
    <property type="entry name" value="Tfb5"/>
    <property type="match status" value="1"/>
</dbReference>
<comment type="function">
    <text evidence="8">In NER, TFIIH acts by opening DNA around the lesion to allow the excision of the damaged oligonucleotide and its replacement by a new DNA fragment. In transcription, TFIIH has an essential role in transcription initiation. When the pre-initiation complex (PIC) has been established, TFIIH is required for promoter opening and promoter escape.</text>
</comment>
<dbReference type="SUPFAM" id="SSF142897">
    <property type="entry name" value="TFB5-like"/>
    <property type="match status" value="1"/>
</dbReference>
<evidence type="ECO:0000256" key="7">
    <source>
        <dbReference type="ARBA" id="ARBA00023242"/>
    </source>
</evidence>
<evidence type="ECO:0000256" key="4">
    <source>
        <dbReference type="ARBA" id="ARBA00023015"/>
    </source>
</evidence>
<evidence type="ECO:0000313" key="9">
    <source>
        <dbReference type="EMBL" id="KAK3210115.1"/>
    </source>
</evidence>
<evidence type="ECO:0000313" key="10">
    <source>
        <dbReference type="Proteomes" id="UP001280581"/>
    </source>
</evidence>
<keyword evidence="4 8" id="KW-0805">Transcription regulation</keyword>
<reference evidence="9 10" key="1">
    <citation type="submission" date="2021-02" db="EMBL/GenBank/DDBJ databases">
        <title>Genome assembly of Pseudopithomyces chartarum.</title>
        <authorList>
            <person name="Jauregui R."/>
            <person name="Singh J."/>
            <person name="Voisey C."/>
        </authorList>
    </citation>
    <scope>NUCLEOTIDE SEQUENCE [LARGE SCALE GENOMIC DNA]</scope>
    <source>
        <strain evidence="9 10">AGR01</strain>
    </source>
</reference>
<keyword evidence="7 8" id="KW-0539">Nucleus</keyword>